<organism evidence="1 2">
    <name type="scientific">Rubripirellula lacrimiformis</name>
    <dbReference type="NCBI Taxonomy" id="1930273"/>
    <lineage>
        <taxon>Bacteria</taxon>
        <taxon>Pseudomonadati</taxon>
        <taxon>Planctomycetota</taxon>
        <taxon>Planctomycetia</taxon>
        <taxon>Pirellulales</taxon>
        <taxon>Pirellulaceae</taxon>
        <taxon>Rubripirellula</taxon>
    </lineage>
</organism>
<dbReference type="AlphaFoldDB" id="A0A517NLP9"/>
<reference evidence="1 2" key="1">
    <citation type="submission" date="2019-02" db="EMBL/GenBank/DDBJ databases">
        <title>Deep-cultivation of Planctomycetes and their phenomic and genomic characterization uncovers novel biology.</title>
        <authorList>
            <person name="Wiegand S."/>
            <person name="Jogler M."/>
            <person name="Boedeker C."/>
            <person name="Pinto D."/>
            <person name="Vollmers J."/>
            <person name="Rivas-Marin E."/>
            <person name="Kohn T."/>
            <person name="Peeters S.H."/>
            <person name="Heuer A."/>
            <person name="Rast P."/>
            <person name="Oberbeckmann S."/>
            <person name="Bunk B."/>
            <person name="Jeske O."/>
            <person name="Meyerdierks A."/>
            <person name="Storesund J.E."/>
            <person name="Kallscheuer N."/>
            <person name="Luecker S."/>
            <person name="Lage O.M."/>
            <person name="Pohl T."/>
            <person name="Merkel B.J."/>
            <person name="Hornburger P."/>
            <person name="Mueller R.-W."/>
            <person name="Bruemmer F."/>
            <person name="Labrenz M."/>
            <person name="Spormann A.M."/>
            <person name="Op den Camp H."/>
            <person name="Overmann J."/>
            <person name="Amann R."/>
            <person name="Jetten M.S.M."/>
            <person name="Mascher T."/>
            <person name="Medema M.H."/>
            <person name="Devos D.P."/>
            <person name="Kaster A.-K."/>
            <person name="Ovreas L."/>
            <person name="Rohde M."/>
            <person name="Galperin M.Y."/>
            <person name="Jogler C."/>
        </authorList>
    </citation>
    <scope>NUCLEOTIDE SEQUENCE [LARGE SCALE GENOMIC DNA]</scope>
    <source>
        <strain evidence="1 2">K22_7</strain>
    </source>
</reference>
<name>A0A517NLP9_9BACT</name>
<dbReference type="KEGG" id="rlc:K227x_64820"/>
<dbReference type="Proteomes" id="UP000318538">
    <property type="component" value="Chromosome"/>
</dbReference>
<evidence type="ECO:0000313" key="2">
    <source>
        <dbReference type="Proteomes" id="UP000318538"/>
    </source>
</evidence>
<dbReference type="InterPro" id="IPR008551">
    <property type="entry name" value="TANGO2"/>
</dbReference>
<protein>
    <submittedName>
        <fullName evidence="1">Uncharacterized protein</fullName>
    </submittedName>
</protein>
<sequence>MAASQSRPPISAFTKPLIFEIESCEMCLLAVQYRLVPESPILVAANREEYIDRPSLSPSIQSGKPRVLCGVDQKAGGTWLGVNQNGLFVGLCNRATTMPLFGQRSRGLLALDLLRCGSASRALEKAETEFAKIRYEGCNIIIADAKNGYAIHADERQDVVELKDGLNIIGSRNLNDPEDQRVQMARRLLTLQTLDSPVKFLAVASKVFARAPVGPGRPSMVVRNGDYATVSSTLIALGVKPRDAIYQFSNGAPDESKYEDFSPMLRDILSRGLREARTKAKASS</sequence>
<evidence type="ECO:0000313" key="1">
    <source>
        <dbReference type="EMBL" id="QDT08052.1"/>
    </source>
</evidence>
<dbReference type="PANTHER" id="PTHR17985">
    <property type="entry name" value="SER/THR-RICH PROTEIN T10 IN DGCR REGION"/>
    <property type="match status" value="1"/>
</dbReference>
<dbReference type="Pfam" id="PF05742">
    <property type="entry name" value="TANGO2"/>
    <property type="match status" value="1"/>
</dbReference>
<gene>
    <name evidence="1" type="ORF">K227x_64820</name>
</gene>
<keyword evidence="2" id="KW-1185">Reference proteome</keyword>
<proteinExistence type="predicted"/>
<dbReference type="PANTHER" id="PTHR17985:SF8">
    <property type="entry name" value="TRANSPORT AND GOLGI ORGANIZATION PROTEIN 2 HOMOLOG"/>
    <property type="match status" value="1"/>
</dbReference>
<dbReference type="Gene3D" id="3.60.60.10">
    <property type="entry name" value="Penicillin V Acylase, Chain A"/>
    <property type="match status" value="1"/>
</dbReference>
<accession>A0A517NLP9</accession>
<dbReference type="EMBL" id="CP036525">
    <property type="protein sequence ID" value="QDT08052.1"/>
    <property type="molecule type" value="Genomic_DNA"/>
</dbReference>